<reference evidence="1 2" key="1">
    <citation type="submission" date="2020-05" db="EMBL/GenBank/DDBJ databases">
        <title>Identification and distribution of gene clusters putatively required for synthesis of sphingolipid metabolism inhibitors in phylogenetically diverse species of the filamentous fungus Fusarium.</title>
        <authorList>
            <person name="Kim H.-S."/>
            <person name="Busman M."/>
            <person name="Brown D.W."/>
            <person name="Divon H."/>
            <person name="Uhlig S."/>
            <person name="Proctor R.H."/>
        </authorList>
    </citation>
    <scope>NUCLEOTIDE SEQUENCE [LARGE SCALE GENOMIC DNA]</scope>
    <source>
        <strain evidence="1 2">NRRL 20693</strain>
    </source>
</reference>
<evidence type="ECO:0000313" key="1">
    <source>
        <dbReference type="EMBL" id="KAF5671665.1"/>
    </source>
</evidence>
<dbReference type="Proteomes" id="UP000567885">
    <property type="component" value="Unassembled WGS sequence"/>
</dbReference>
<name>A0A8H5TG91_FUSHE</name>
<gene>
    <name evidence="1" type="ORF">FHETE_4035</name>
</gene>
<proteinExistence type="predicted"/>
<comment type="caution">
    <text evidence="1">The sequence shown here is derived from an EMBL/GenBank/DDBJ whole genome shotgun (WGS) entry which is preliminary data.</text>
</comment>
<sequence>MLPSGDFLAARMILYLGCGLSCQQALDMKFSESRAHRDDFPLNQIDIALDDALLESLVKLWRKSGESEEFNWVFGEYGNSLWRDENRSSKEAQRYHGIVQALSPGELMALDDTRGKHFIFARKVEVAEAKDVECWQPFLGGIPGDTYERSRSSVRIPDDDEAGEWLYKTVGTDGPINAMIHSNSGFATTYPGREGIV</sequence>
<dbReference type="OrthoDB" id="5216135at2759"/>
<accession>A0A8H5TG91</accession>
<dbReference type="AlphaFoldDB" id="A0A8H5TG91"/>
<dbReference type="EMBL" id="JAAGWQ010000065">
    <property type="protein sequence ID" value="KAF5671665.1"/>
    <property type="molecule type" value="Genomic_DNA"/>
</dbReference>
<keyword evidence="2" id="KW-1185">Reference proteome</keyword>
<organism evidence="1 2">
    <name type="scientific">Fusarium heterosporum</name>
    <dbReference type="NCBI Taxonomy" id="42747"/>
    <lineage>
        <taxon>Eukaryota</taxon>
        <taxon>Fungi</taxon>
        <taxon>Dikarya</taxon>
        <taxon>Ascomycota</taxon>
        <taxon>Pezizomycotina</taxon>
        <taxon>Sordariomycetes</taxon>
        <taxon>Hypocreomycetidae</taxon>
        <taxon>Hypocreales</taxon>
        <taxon>Nectriaceae</taxon>
        <taxon>Fusarium</taxon>
        <taxon>Fusarium heterosporum species complex</taxon>
    </lineage>
</organism>
<evidence type="ECO:0000313" key="2">
    <source>
        <dbReference type="Proteomes" id="UP000567885"/>
    </source>
</evidence>
<protein>
    <submittedName>
        <fullName evidence="1">Uncharacterized protein</fullName>
    </submittedName>
</protein>